<keyword evidence="1" id="KW-1133">Transmembrane helix</keyword>
<evidence type="ECO:0000256" key="1">
    <source>
        <dbReference type="SAM" id="Phobius"/>
    </source>
</evidence>
<dbReference type="Proteomes" id="UP001634393">
    <property type="component" value="Unassembled WGS sequence"/>
</dbReference>
<dbReference type="Pfam" id="PF01190">
    <property type="entry name" value="Pollen_Ole_e_1"/>
    <property type="match status" value="1"/>
</dbReference>
<keyword evidence="3" id="KW-1185">Reference proteome</keyword>
<comment type="caution">
    <text evidence="2">The sequence shown here is derived from an EMBL/GenBank/DDBJ whole genome shotgun (WGS) entry which is preliminary data.</text>
</comment>
<proteinExistence type="predicted"/>
<gene>
    <name evidence="2" type="ORF">ACJIZ3_010466</name>
</gene>
<protein>
    <submittedName>
        <fullName evidence="2">Uncharacterized protein</fullName>
    </submittedName>
</protein>
<keyword evidence="1" id="KW-0472">Membrane</keyword>
<keyword evidence="1" id="KW-0812">Transmembrane</keyword>
<dbReference type="AlphaFoldDB" id="A0ABD3TFD7"/>
<dbReference type="PANTHER" id="PTHR46995:SF6">
    <property type="entry name" value="POLLEN OLE E 1 ALLERGEN AND EXTENSIN FAMILY PROTEIN"/>
    <property type="match status" value="1"/>
</dbReference>
<name>A0ABD3TFD7_9LAMI</name>
<evidence type="ECO:0000313" key="2">
    <source>
        <dbReference type="EMBL" id="KAL3835730.1"/>
    </source>
</evidence>
<dbReference type="PANTHER" id="PTHR46995">
    <property type="entry name" value="OS09G0508200 PROTEIN"/>
    <property type="match status" value="1"/>
</dbReference>
<accession>A0ABD3TFD7</accession>
<reference evidence="2 3" key="1">
    <citation type="submission" date="2024-12" db="EMBL/GenBank/DDBJ databases">
        <title>The unique morphological basis and parallel evolutionary history of personate flowers in Penstemon.</title>
        <authorList>
            <person name="Depatie T.H."/>
            <person name="Wessinger C.A."/>
        </authorList>
    </citation>
    <scope>NUCLEOTIDE SEQUENCE [LARGE SCALE GENOMIC DNA]</scope>
    <source>
        <strain evidence="2">WTNN_2</strain>
        <tissue evidence="2">Leaf</tissue>
    </source>
</reference>
<sequence>MSLSKNIYIIAFLFFLILLANSLIIYPYFVLAEPPRPTSRITILGSVYCDVCHHNTFSKHSYFLPGVDVHVECKFKANSPRTTEQISFSVNRSTNIYGAYKLEIPDIDGVDCAEDRAIESFCQASLIGSSVSRCNVPCTRSSSTEITVKSKENNLCTYTLGALSYKPKKRNVTLCRNQSMELGNSWNSSKFFLPYLPPYNVFPQLPPLPQFPHLPPLPSFPLPPPYTNMNPPISLPFPFPPPFPQAPPPPPVFNFWDPRTWFPYYPPTNPNSHHP</sequence>
<evidence type="ECO:0000313" key="3">
    <source>
        <dbReference type="Proteomes" id="UP001634393"/>
    </source>
</evidence>
<organism evidence="2 3">
    <name type="scientific">Penstemon smallii</name>
    <dbReference type="NCBI Taxonomy" id="265156"/>
    <lineage>
        <taxon>Eukaryota</taxon>
        <taxon>Viridiplantae</taxon>
        <taxon>Streptophyta</taxon>
        <taxon>Embryophyta</taxon>
        <taxon>Tracheophyta</taxon>
        <taxon>Spermatophyta</taxon>
        <taxon>Magnoliopsida</taxon>
        <taxon>eudicotyledons</taxon>
        <taxon>Gunneridae</taxon>
        <taxon>Pentapetalae</taxon>
        <taxon>asterids</taxon>
        <taxon>lamiids</taxon>
        <taxon>Lamiales</taxon>
        <taxon>Plantaginaceae</taxon>
        <taxon>Cheloneae</taxon>
        <taxon>Penstemon</taxon>
    </lineage>
</organism>
<feature type="transmembrane region" description="Helical" evidence="1">
    <location>
        <begin position="7"/>
        <end position="29"/>
    </location>
</feature>
<dbReference type="EMBL" id="JBJXBP010000004">
    <property type="protein sequence ID" value="KAL3835730.1"/>
    <property type="molecule type" value="Genomic_DNA"/>
</dbReference>